<organism evidence="3 4">
    <name type="scientific">Oryctolagus cuniculus</name>
    <name type="common">Rabbit</name>
    <dbReference type="NCBI Taxonomy" id="9986"/>
    <lineage>
        <taxon>Eukaryota</taxon>
        <taxon>Metazoa</taxon>
        <taxon>Chordata</taxon>
        <taxon>Craniata</taxon>
        <taxon>Vertebrata</taxon>
        <taxon>Euteleostomi</taxon>
        <taxon>Mammalia</taxon>
        <taxon>Eutheria</taxon>
        <taxon>Euarchontoglires</taxon>
        <taxon>Glires</taxon>
        <taxon>Lagomorpha</taxon>
        <taxon>Leporidae</taxon>
        <taxon>Oryctolagus</taxon>
    </lineage>
</organism>
<dbReference type="FunCoup" id="G1U7K2">
    <property type="interactions" value="144"/>
</dbReference>
<dbReference type="eggNOG" id="ENOG502RZWR">
    <property type="taxonomic scope" value="Eukaryota"/>
</dbReference>
<dbReference type="OrthoDB" id="8961338at2759"/>
<feature type="compositionally biased region" description="Polar residues" evidence="1">
    <location>
        <begin position="190"/>
        <end position="206"/>
    </location>
</feature>
<dbReference type="RefSeq" id="XP_008254141.1">
    <property type="nucleotide sequence ID" value="XM_008255919.4"/>
</dbReference>
<dbReference type="Proteomes" id="UP000001811">
    <property type="component" value="Chromosome 3"/>
</dbReference>
<dbReference type="GeneTree" id="ENSGT00390000011144"/>
<dbReference type="Bgee" id="ENSOCUG00000009761">
    <property type="expression patterns" value="Expressed in blood and 7 other cell types or tissues"/>
</dbReference>
<accession>G1U7K2</accession>
<dbReference type="InParanoid" id="G1U7K2"/>
<dbReference type="OMA" id="FMINANE"/>
<dbReference type="Ensembl" id="ENSOCUT00000031942.3">
    <property type="protein sequence ID" value="ENSOCUP00000025409.2"/>
    <property type="gene ID" value="ENSOCUG00000009761.4"/>
</dbReference>
<dbReference type="GO" id="GO:0005739">
    <property type="term" value="C:mitochondrion"/>
    <property type="evidence" value="ECO:0007669"/>
    <property type="project" value="Ensembl"/>
</dbReference>
<keyword evidence="2" id="KW-1133">Transmembrane helix</keyword>
<dbReference type="PANTHER" id="PTHR35255">
    <property type="entry name" value="TRANSMEMBRANE PROTEIN 71"/>
    <property type="match status" value="1"/>
</dbReference>
<evidence type="ECO:0000313" key="4">
    <source>
        <dbReference type="Proteomes" id="UP000001811"/>
    </source>
</evidence>
<feature type="transmembrane region" description="Helical" evidence="2">
    <location>
        <begin position="233"/>
        <end position="250"/>
    </location>
</feature>
<dbReference type="EMBL" id="AAGW02013480">
    <property type="status" value="NOT_ANNOTATED_CDS"/>
    <property type="molecule type" value="Genomic_DNA"/>
</dbReference>
<reference evidence="3" key="2">
    <citation type="submission" date="2025-08" db="UniProtKB">
        <authorList>
            <consortium name="Ensembl"/>
        </authorList>
    </citation>
    <scope>IDENTIFICATION</scope>
    <source>
        <strain evidence="3">Thorbecke</strain>
    </source>
</reference>
<reference evidence="3 4" key="1">
    <citation type="journal article" date="2011" name="Nature">
        <title>A high-resolution map of human evolutionary constraint using 29 mammals.</title>
        <authorList>
            <person name="Lindblad-Toh K."/>
            <person name="Garber M."/>
            <person name="Zuk O."/>
            <person name="Lin M.F."/>
            <person name="Parker B.J."/>
            <person name="Washietl S."/>
            <person name="Kheradpour P."/>
            <person name="Ernst J."/>
            <person name="Jordan G."/>
            <person name="Mauceli E."/>
            <person name="Ward L.D."/>
            <person name="Lowe C.B."/>
            <person name="Holloway A.K."/>
            <person name="Clamp M."/>
            <person name="Gnerre S."/>
            <person name="Alfoldi J."/>
            <person name="Beal K."/>
            <person name="Chang J."/>
            <person name="Clawson H."/>
            <person name="Cuff J."/>
            <person name="Di Palma F."/>
            <person name="Fitzgerald S."/>
            <person name="Flicek P."/>
            <person name="Guttman M."/>
            <person name="Hubisz M.J."/>
            <person name="Jaffe D.B."/>
            <person name="Jungreis I."/>
            <person name="Kent W.J."/>
            <person name="Kostka D."/>
            <person name="Lara M."/>
            <person name="Martins A.L."/>
            <person name="Massingham T."/>
            <person name="Moltke I."/>
            <person name="Raney B.J."/>
            <person name="Rasmussen M.D."/>
            <person name="Robinson J."/>
            <person name="Stark A."/>
            <person name="Vilella A.J."/>
            <person name="Wen J."/>
            <person name="Xie X."/>
            <person name="Zody M.C."/>
            <person name="Baldwin J."/>
            <person name="Bloom T."/>
            <person name="Chin C.W."/>
            <person name="Heiman D."/>
            <person name="Nicol R."/>
            <person name="Nusbaum C."/>
            <person name="Young S."/>
            <person name="Wilkinson J."/>
            <person name="Worley K.C."/>
            <person name="Kovar C.L."/>
            <person name="Muzny D.M."/>
            <person name="Gibbs R.A."/>
            <person name="Cree A."/>
            <person name="Dihn H.H."/>
            <person name="Fowler G."/>
            <person name="Jhangiani S."/>
            <person name="Joshi V."/>
            <person name="Lee S."/>
            <person name="Lewis L.R."/>
            <person name="Nazareth L.V."/>
            <person name="Okwuonu G."/>
            <person name="Santibanez J."/>
            <person name="Warren W.C."/>
            <person name="Mardis E.R."/>
            <person name="Weinstock G.M."/>
            <person name="Wilson R.K."/>
            <person name="Delehaunty K."/>
            <person name="Dooling D."/>
            <person name="Fronik C."/>
            <person name="Fulton L."/>
            <person name="Fulton B."/>
            <person name="Graves T."/>
            <person name="Minx P."/>
            <person name="Sodergren E."/>
            <person name="Birney E."/>
            <person name="Margulies E.H."/>
            <person name="Herrero J."/>
            <person name="Green E.D."/>
            <person name="Haussler D."/>
            <person name="Siepel A."/>
            <person name="Goldman N."/>
            <person name="Pollard K.S."/>
            <person name="Pedersen J.S."/>
            <person name="Lander E.S."/>
            <person name="Kellis M."/>
        </authorList>
    </citation>
    <scope>NUCLEOTIDE SEQUENCE [LARGE SCALE GENOMIC DNA]</scope>
    <source>
        <strain evidence="3 4">Thorbecke inbred</strain>
    </source>
</reference>
<dbReference type="KEGG" id="ocu:100356955"/>
<evidence type="ECO:0000313" key="3">
    <source>
        <dbReference type="Ensembl" id="ENSOCUP00000025409.2"/>
    </source>
</evidence>
<dbReference type="EMBL" id="AAGW02013481">
    <property type="status" value="NOT_ANNOTATED_CDS"/>
    <property type="molecule type" value="Genomic_DNA"/>
</dbReference>
<evidence type="ECO:0000256" key="2">
    <source>
        <dbReference type="SAM" id="Phobius"/>
    </source>
</evidence>
<dbReference type="RefSeq" id="XP_008254147.1">
    <property type="nucleotide sequence ID" value="XM_008255925.4"/>
</dbReference>
<gene>
    <name evidence="3" type="primary">TMEM71</name>
</gene>
<keyword evidence="4" id="KW-1185">Reference proteome</keyword>
<dbReference type="PANTHER" id="PTHR35255:SF1">
    <property type="entry name" value="TRANSMEMBRANE PROTEIN 71"/>
    <property type="match status" value="1"/>
</dbReference>
<dbReference type="Pfam" id="PF15121">
    <property type="entry name" value="TMEM71"/>
    <property type="match status" value="1"/>
</dbReference>
<dbReference type="RefSeq" id="XP_008254142.1">
    <property type="nucleotide sequence ID" value="XM_008255920.4"/>
</dbReference>
<proteinExistence type="predicted"/>
<feature type="transmembrane region" description="Helical" evidence="2">
    <location>
        <begin position="257"/>
        <end position="278"/>
    </location>
</feature>
<keyword evidence="2" id="KW-0812">Transmembrane</keyword>
<dbReference type="CTD" id="137835"/>
<dbReference type="InterPro" id="IPR027975">
    <property type="entry name" value="TMEM71"/>
</dbReference>
<dbReference type="AlphaFoldDB" id="G1U7K2"/>
<dbReference type="EMBL" id="AAGW02013482">
    <property type="status" value="NOT_ANNOTATED_CDS"/>
    <property type="molecule type" value="Genomic_DNA"/>
</dbReference>
<reference evidence="3" key="3">
    <citation type="submission" date="2025-09" db="UniProtKB">
        <authorList>
            <consortium name="Ensembl"/>
        </authorList>
    </citation>
    <scope>IDENTIFICATION</scope>
    <source>
        <strain evidence="3">Thorbecke</strain>
    </source>
</reference>
<sequence length="296" mass="32865">MHRVTHLMSTPAASKCASKSETGFAGELSPTCIPPSLSCDFLDGESSFKCCSTDPLTGSYYTCRRSPRLLTNGYYIWTEDSFHSDKDGNITLNPSQTSVMYKENLVRIFRKKRKFCRSLSSLFDLNASESWLQASIFDADSSLRKDKWLEGVRRLDTYRCSQNGDDFDFSLADDLEPEKLNAESAKGCSSGHTGSQPARENSQDRTLQCRSTASGYFQDRTLDHSKPSSLREVSFQAILFAACLIIYACTRCFMGDILTSVFTCSAMITVACIIKSLLLSLAGHFKATACARFAKI</sequence>
<feature type="region of interest" description="Disordered" evidence="1">
    <location>
        <begin position="184"/>
        <end position="206"/>
    </location>
</feature>
<name>G1U7K2_RABIT</name>
<keyword evidence="2" id="KW-0472">Membrane</keyword>
<dbReference type="HOGENOM" id="CLU_084224_0_0_1"/>
<dbReference type="PaxDb" id="9986-ENSOCUP00000025409"/>
<dbReference type="GeneID" id="100356955"/>
<dbReference type="STRING" id="9986.ENSOCUP00000025409"/>
<protein>
    <submittedName>
        <fullName evidence="3">Transmembrane protein 71</fullName>
    </submittedName>
</protein>
<evidence type="ECO:0000256" key="1">
    <source>
        <dbReference type="SAM" id="MobiDB-lite"/>
    </source>
</evidence>